<accession>A0A5C5VQ75</accession>
<dbReference type="EMBL" id="SIHI01000048">
    <property type="protein sequence ID" value="TWT40734.1"/>
    <property type="molecule type" value="Genomic_DNA"/>
</dbReference>
<comment type="caution">
    <text evidence="1">The sequence shown here is derived from an EMBL/GenBank/DDBJ whole genome shotgun (WGS) entry which is preliminary data.</text>
</comment>
<evidence type="ECO:0000313" key="1">
    <source>
        <dbReference type="EMBL" id="TWT40734.1"/>
    </source>
</evidence>
<dbReference type="GO" id="GO:0016811">
    <property type="term" value="F:hydrolase activity, acting on carbon-nitrogen (but not peptide) bonds, in linear amides"/>
    <property type="evidence" value="ECO:0007669"/>
    <property type="project" value="TreeGrafter"/>
</dbReference>
<evidence type="ECO:0000313" key="2">
    <source>
        <dbReference type="Proteomes" id="UP000317243"/>
    </source>
</evidence>
<dbReference type="PANTHER" id="PTHR12993:SF30">
    <property type="entry name" value="N-ACETYL-ALPHA-D-GLUCOSAMINYL L-MALATE DEACETYLASE 1"/>
    <property type="match status" value="1"/>
</dbReference>
<protein>
    <submittedName>
        <fullName evidence="1">Mycothiol S-conjugate amidase</fullName>
        <ecNumber evidence="1">3.5.1.115</ecNumber>
    </submittedName>
</protein>
<sequence length="254" mass="28537">MSTQSSPFRVLAIHAHPDDVEILCAGTLALLKDRGCHISIITMTAGDKGSAELGPEEISNVRLNEAANSAELLGAEYHCLKFFDLCIDNDDAARKRVTEGLRITRPDLVLTAPPVDYMTDHEMTSKLVRDACFAASVPNYSTEQWDPAPPISRIPYLYYVDPIEGVDWFGNSVPRDFVVDISSTMEKKIEMLACHESQRDWLRQQHGMDEYLDSCRRWSAKRGEEIGAAYGEGFRQHVGHPYPHDNKLLELLNS</sequence>
<dbReference type="Proteomes" id="UP000317243">
    <property type="component" value="Unassembled WGS sequence"/>
</dbReference>
<dbReference type="Gene3D" id="3.40.50.10320">
    <property type="entry name" value="LmbE-like"/>
    <property type="match status" value="1"/>
</dbReference>
<proteinExistence type="predicted"/>
<reference evidence="1 2" key="1">
    <citation type="submission" date="2019-02" db="EMBL/GenBank/DDBJ databases">
        <title>Deep-cultivation of Planctomycetes and their phenomic and genomic characterization uncovers novel biology.</title>
        <authorList>
            <person name="Wiegand S."/>
            <person name="Jogler M."/>
            <person name="Boedeker C."/>
            <person name="Pinto D."/>
            <person name="Vollmers J."/>
            <person name="Rivas-Marin E."/>
            <person name="Kohn T."/>
            <person name="Peeters S.H."/>
            <person name="Heuer A."/>
            <person name="Rast P."/>
            <person name="Oberbeckmann S."/>
            <person name="Bunk B."/>
            <person name="Jeske O."/>
            <person name="Meyerdierks A."/>
            <person name="Storesund J.E."/>
            <person name="Kallscheuer N."/>
            <person name="Luecker S."/>
            <person name="Lage O.M."/>
            <person name="Pohl T."/>
            <person name="Merkel B.J."/>
            <person name="Hornburger P."/>
            <person name="Mueller R.-W."/>
            <person name="Bruemmer F."/>
            <person name="Labrenz M."/>
            <person name="Spormann A.M."/>
            <person name="Op Den Camp H."/>
            <person name="Overmann J."/>
            <person name="Amann R."/>
            <person name="Jetten M.S.M."/>
            <person name="Mascher T."/>
            <person name="Medema M.H."/>
            <person name="Devos D.P."/>
            <person name="Kaster A.-K."/>
            <person name="Ovreas L."/>
            <person name="Rohde M."/>
            <person name="Galperin M.Y."/>
            <person name="Jogler C."/>
        </authorList>
    </citation>
    <scope>NUCLEOTIDE SEQUENCE [LARGE SCALE GENOMIC DNA]</scope>
    <source>
        <strain evidence="1 2">KOR42</strain>
    </source>
</reference>
<keyword evidence="2" id="KW-1185">Reference proteome</keyword>
<dbReference type="Pfam" id="PF02585">
    <property type="entry name" value="PIG-L"/>
    <property type="match status" value="1"/>
</dbReference>
<dbReference type="SUPFAM" id="SSF102588">
    <property type="entry name" value="LmbE-like"/>
    <property type="match status" value="1"/>
</dbReference>
<dbReference type="PANTHER" id="PTHR12993">
    <property type="entry name" value="N-ACETYLGLUCOSAMINYL-PHOSPHATIDYLINOSITOL DE-N-ACETYLASE-RELATED"/>
    <property type="match status" value="1"/>
</dbReference>
<dbReference type="OrthoDB" id="9790023at2"/>
<organism evidence="1 2">
    <name type="scientific">Thalassoglobus neptunius</name>
    <dbReference type="NCBI Taxonomy" id="1938619"/>
    <lineage>
        <taxon>Bacteria</taxon>
        <taxon>Pseudomonadati</taxon>
        <taxon>Planctomycetota</taxon>
        <taxon>Planctomycetia</taxon>
        <taxon>Planctomycetales</taxon>
        <taxon>Planctomycetaceae</taxon>
        <taxon>Thalassoglobus</taxon>
    </lineage>
</organism>
<keyword evidence="1" id="KW-0378">Hydrolase</keyword>
<dbReference type="InterPro" id="IPR024078">
    <property type="entry name" value="LmbE-like_dom_sf"/>
</dbReference>
<dbReference type="InterPro" id="IPR003737">
    <property type="entry name" value="GlcNAc_PI_deacetylase-related"/>
</dbReference>
<gene>
    <name evidence="1" type="primary">mca_3</name>
    <name evidence="1" type="ORF">KOR42_48770</name>
</gene>
<name>A0A5C5VQ75_9PLAN</name>
<dbReference type="RefSeq" id="WP_146512192.1">
    <property type="nucleotide sequence ID" value="NZ_SIHI01000048.1"/>
</dbReference>
<dbReference type="AlphaFoldDB" id="A0A5C5VQ75"/>
<dbReference type="EC" id="3.5.1.115" evidence="1"/>